<dbReference type="AlphaFoldDB" id="A0ABD3RYV9"/>
<dbReference type="InterPro" id="IPR039128">
    <property type="entry name" value="TRIP4-like"/>
</dbReference>
<evidence type="ECO:0000256" key="1">
    <source>
        <dbReference type="SAM" id="MobiDB-lite"/>
    </source>
</evidence>
<accession>A0ABD3RYV9</accession>
<feature type="compositionally biased region" description="Basic and acidic residues" evidence="1">
    <location>
        <begin position="107"/>
        <end position="118"/>
    </location>
</feature>
<dbReference type="EMBL" id="JALLPB020000105">
    <property type="protein sequence ID" value="KAL3817410.1"/>
    <property type="molecule type" value="Genomic_DNA"/>
</dbReference>
<name>A0ABD3RYV9_9STRA</name>
<feature type="domain" description="TRIP4/RQT4 C2HC5-type zinc finger" evidence="2">
    <location>
        <begin position="252"/>
        <end position="287"/>
    </location>
</feature>
<reference evidence="3 4" key="1">
    <citation type="submission" date="2024-10" db="EMBL/GenBank/DDBJ databases">
        <title>Updated reference genomes for cyclostephanoid diatoms.</title>
        <authorList>
            <person name="Roberts W.R."/>
            <person name="Alverson A.J."/>
        </authorList>
    </citation>
    <scope>NUCLEOTIDE SEQUENCE [LARGE SCALE GENOMIC DNA]</scope>
    <source>
        <strain evidence="3 4">AJA228-03</strain>
    </source>
</reference>
<feature type="region of interest" description="Disordered" evidence="1">
    <location>
        <begin position="97"/>
        <end position="118"/>
    </location>
</feature>
<feature type="region of interest" description="Disordered" evidence="1">
    <location>
        <begin position="350"/>
        <end position="375"/>
    </location>
</feature>
<comment type="caution">
    <text evidence="3">The sequence shown here is derived from an EMBL/GenBank/DDBJ whole genome shotgun (WGS) entry which is preliminary data.</text>
</comment>
<evidence type="ECO:0000313" key="3">
    <source>
        <dbReference type="EMBL" id="KAL3817410.1"/>
    </source>
</evidence>
<dbReference type="Pfam" id="PF06221">
    <property type="entry name" value="zf-C2HC5"/>
    <property type="match status" value="1"/>
</dbReference>
<keyword evidence="4" id="KW-1185">Reference proteome</keyword>
<dbReference type="PANTHER" id="PTHR12963">
    <property type="entry name" value="THYROID RECEPTOR INTERACTING PROTEIN RELATED"/>
    <property type="match status" value="1"/>
</dbReference>
<protein>
    <recommendedName>
        <fullName evidence="2">TRIP4/RQT4 C2HC5-type zinc finger domain-containing protein</fullName>
    </recommendedName>
</protein>
<feature type="compositionally biased region" description="Basic and acidic residues" evidence="1">
    <location>
        <begin position="353"/>
        <end position="372"/>
    </location>
</feature>
<dbReference type="PANTHER" id="PTHR12963:SF4">
    <property type="entry name" value="ACTIVATING SIGNAL COINTEGRATOR 1"/>
    <property type="match status" value="1"/>
</dbReference>
<proteinExistence type="predicted"/>
<dbReference type="InterPro" id="IPR009349">
    <property type="entry name" value="TRIP4/RQT4_C2HC5_Znf"/>
</dbReference>
<feature type="compositionally biased region" description="Basic and acidic residues" evidence="1">
    <location>
        <begin position="137"/>
        <end position="160"/>
    </location>
</feature>
<organism evidence="3 4">
    <name type="scientific">Cyclostephanos tholiformis</name>
    <dbReference type="NCBI Taxonomy" id="382380"/>
    <lineage>
        <taxon>Eukaryota</taxon>
        <taxon>Sar</taxon>
        <taxon>Stramenopiles</taxon>
        <taxon>Ochrophyta</taxon>
        <taxon>Bacillariophyta</taxon>
        <taxon>Coscinodiscophyceae</taxon>
        <taxon>Thalassiosirophycidae</taxon>
        <taxon>Stephanodiscales</taxon>
        <taxon>Stephanodiscaceae</taxon>
        <taxon>Cyclostephanos</taxon>
    </lineage>
</organism>
<feature type="region of interest" description="Disordered" evidence="1">
    <location>
        <begin position="137"/>
        <end position="244"/>
    </location>
</feature>
<evidence type="ECO:0000313" key="4">
    <source>
        <dbReference type="Proteomes" id="UP001530377"/>
    </source>
</evidence>
<sequence length="382" mass="42426">MAVIPPTRNELESRLADLLGIGIVDDDRDYVAEILDSLLDMADNPDDVFEYLGGFVSSSSSSAAAPAGDDDDDTSNDELRRFSLDVAKFRSDASVVTPASAAAQWGGDDHGIDDGTRTKTRVVLDEGAYERKAIKRREVETRESRQRKEREDLSRRTRHEEDEELLRPATTLASTASTRDGRTVSRRGKQMNGNDRDVDARPQVAESVTEESSRGGAVQDRATSMISERQPGGGDEARKLRRPERGTPVGDVCGCYGNMHVALANCLNCGRIVCEEEGANDYCHFCGYFVDGLSPVPPVDGTTGDDANDAKLASAIRHKERLLEYDRTSASRTTIHDDQEDYFTASTSMWSTDQEREENRALEESRRRDMHERKGHVLRIKF</sequence>
<dbReference type="Proteomes" id="UP001530377">
    <property type="component" value="Unassembled WGS sequence"/>
</dbReference>
<gene>
    <name evidence="3" type="ORF">ACHAXA_011039</name>
</gene>
<evidence type="ECO:0000259" key="2">
    <source>
        <dbReference type="Pfam" id="PF06221"/>
    </source>
</evidence>